<dbReference type="InParanoid" id="A0A1Y2GJ83"/>
<comment type="caution">
    <text evidence="2">The sequence shown here is derived from an EMBL/GenBank/DDBJ whole genome shotgun (WGS) entry which is preliminary data.</text>
</comment>
<dbReference type="GeneID" id="33566461"/>
<sequence>MKINRHHLAPALEIWCFVFFLFAIKHTISISFFCRLSASPSSPNKSTRELTLSMNPQLLSQALCFLLDFVF</sequence>
<gene>
    <name evidence="2" type="ORF">BCR41DRAFT_356262</name>
</gene>
<dbReference type="Proteomes" id="UP000193648">
    <property type="component" value="Unassembled WGS sequence"/>
</dbReference>
<organism evidence="2 3">
    <name type="scientific">Lobosporangium transversale</name>
    <dbReference type="NCBI Taxonomy" id="64571"/>
    <lineage>
        <taxon>Eukaryota</taxon>
        <taxon>Fungi</taxon>
        <taxon>Fungi incertae sedis</taxon>
        <taxon>Mucoromycota</taxon>
        <taxon>Mortierellomycotina</taxon>
        <taxon>Mortierellomycetes</taxon>
        <taxon>Mortierellales</taxon>
        <taxon>Mortierellaceae</taxon>
        <taxon>Lobosporangium</taxon>
    </lineage>
</organism>
<keyword evidence="1" id="KW-0472">Membrane</keyword>
<keyword evidence="1" id="KW-0812">Transmembrane</keyword>
<protein>
    <submittedName>
        <fullName evidence="2">Uncharacterized protein</fullName>
    </submittedName>
</protein>
<evidence type="ECO:0000313" key="2">
    <source>
        <dbReference type="EMBL" id="ORZ12541.1"/>
    </source>
</evidence>
<keyword evidence="3" id="KW-1185">Reference proteome</keyword>
<proteinExistence type="predicted"/>
<evidence type="ECO:0000313" key="3">
    <source>
        <dbReference type="Proteomes" id="UP000193648"/>
    </source>
</evidence>
<feature type="transmembrane region" description="Helical" evidence="1">
    <location>
        <begin position="12"/>
        <end position="33"/>
    </location>
</feature>
<dbReference type="AlphaFoldDB" id="A0A1Y2GJ83"/>
<dbReference type="EMBL" id="MCFF01000025">
    <property type="protein sequence ID" value="ORZ12541.1"/>
    <property type="molecule type" value="Genomic_DNA"/>
</dbReference>
<name>A0A1Y2GJ83_9FUNG</name>
<accession>A0A1Y2GJ83</accession>
<dbReference type="RefSeq" id="XP_021880160.1">
    <property type="nucleotide sequence ID" value="XM_022024617.1"/>
</dbReference>
<keyword evidence="1" id="KW-1133">Transmembrane helix</keyword>
<evidence type="ECO:0000256" key="1">
    <source>
        <dbReference type="SAM" id="Phobius"/>
    </source>
</evidence>
<reference evidence="2 3" key="1">
    <citation type="submission" date="2016-07" db="EMBL/GenBank/DDBJ databases">
        <title>Pervasive Adenine N6-methylation of Active Genes in Fungi.</title>
        <authorList>
            <consortium name="DOE Joint Genome Institute"/>
            <person name="Mondo S.J."/>
            <person name="Dannebaum R.O."/>
            <person name="Kuo R.C."/>
            <person name="Labutti K."/>
            <person name="Haridas S."/>
            <person name="Kuo A."/>
            <person name="Salamov A."/>
            <person name="Ahrendt S.R."/>
            <person name="Lipzen A."/>
            <person name="Sullivan W."/>
            <person name="Andreopoulos W.B."/>
            <person name="Clum A."/>
            <person name="Lindquist E."/>
            <person name="Daum C."/>
            <person name="Ramamoorthy G.K."/>
            <person name="Gryganskyi A."/>
            <person name="Culley D."/>
            <person name="Magnuson J.K."/>
            <person name="James T.Y."/>
            <person name="O'Malley M.A."/>
            <person name="Stajich J.E."/>
            <person name="Spatafora J.W."/>
            <person name="Visel A."/>
            <person name="Grigoriev I.V."/>
        </authorList>
    </citation>
    <scope>NUCLEOTIDE SEQUENCE [LARGE SCALE GENOMIC DNA]</scope>
    <source>
        <strain evidence="2 3">NRRL 3116</strain>
    </source>
</reference>